<comment type="caution">
    <text evidence="3">The sequence shown here is derived from an EMBL/GenBank/DDBJ whole genome shotgun (WGS) entry which is preliminary data.</text>
</comment>
<dbReference type="EMBL" id="JALKHS010000006">
    <property type="protein sequence ID" value="MCK0530840.1"/>
    <property type="molecule type" value="Genomic_DNA"/>
</dbReference>
<dbReference type="SUPFAM" id="SSF63829">
    <property type="entry name" value="Calcium-dependent phosphotriesterase"/>
    <property type="match status" value="1"/>
</dbReference>
<feature type="region of interest" description="Disordered" evidence="1">
    <location>
        <begin position="355"/>
        <end position="377"/>
    </location>
</feature>
<dbReference type="InterPro" id="IPR050952">
    <property type="entry name" value="TRIM-NHL_E3_ligases"/>
</dbReference>
<proteinExistence type="predicted"/>
<keyword evidence="4" id="KW-1185">Reference proteome</keyword>
<evidence type="ECO:0008006" key="5">
    <source>
        <dbReference type="Google" id="ProtNLM"/>
    </source>
</evidence>
<keyword evidence="2" id="KW-0732">Signal</keyword>
<accession>A0ABT0DUQ5</accession>
<name>A0ABT0DUQ5_9SPHN</name>
<evidence type="ECO:0000256" key="2">
    <source>
        <dbReference type="SAM" id="SignalP"/>
    </source>
</evidence>
<feature type="signal peptide" evidence="2">
    <location>
        <begin position="1"/>
        <end position="17"/>
    </location>
</feature>
<evidence type="ECO:0000313" key="4">
    <source>
        <dbReference type="Proteomes" id="UP001203512"/>
    </source>
</evidence>
<gene>
    <name evidence="3" type="ORF">MU848_04485</name>
</gene>
<organism evidence="3 4">
    <name type="scientific">Sphingobium agri</name>
    <dbReference type="NCBI Taxonomy" id="2933566"/>
    <lineage>
        <taxon>Bacteria</taxon>
        <taxon>Pseudomonadati</taxon>
        <taxon>Pseudomonadota</taxon>
        <taxon>Alphaproteobacteria</taxon>
        <taxon>Sphingomonadales</taxon>
        <taxon>Sphingomonadaceae</taxon>
        <taxon>Sphingobium</taxon>
    </lineage>
</organism>
<reference evidence="3 4" key="1">
    <citation type="submission" date="2022-04" db="EMBL/GenBank/DDBJ databases">
        <authorList>
            <person name="Huq M.A."/>
        </authorList>
    </citation>
    <scope>NUCLEOTIDE SEQUENCE [LARGE SCALE GENOMIC DNA]</scope>
    <source>
        <strain evidence="3 4">MAH-33</strain>
    </source>
</reference>
<protein>
    <recommendedName>
        <fullName evidence="5">6-bladed beta-propeller</fullName>
    </recommendedName>
</protein>
<evidence type="ECO:0000313" key="3">
    <source>
        <dbReference type="EMBL" id="MCK0530840.1"/>
    </source>
</evidence>
<dbReference type="InterPro" id="IPR011042">
    <property type="entry name" value="6-blade_b-propeller_TolB-like"/>
</dbReference>
<sequence>MIRHLALLLTLATATCAPLPMKGETAQLPMPSFRFDTQWLKMPVNLATGEMVAVAVDKNDHLWVLHRPQTVTGRTPANVAPPIMEFDRDGRYVRGFGGPGSGYEWPGKEHSLAIAANGDIWISGSRLEAEGDDMLLVFDAQGRFVRQIGQRGKSTGNGDRRNVHAAADIFIDDREQAAYVADGYGNQRLVVFGKDDGAFRRMWGAYGKAPPDQRPGPPPADFHAVGLEPEYFYGVHGVEKARDGTVYVSDRMHQRIQAFSAHGRYLRQVFINRDAPSPTTASGITFSRDPQQKYMFVADWGNHMIVVVDRRNMSVIGTIGHRGEAAGEFRGPHLIDTDSKGVIYVAEVQGRRVQRLIPSDRPYQEKSNERSQPLSRP</sequence>
<dbReference type="Proteomes" id="UP001203512">
    <property type="component" value="Unassembled WGS sequence"/>
</dbReference>
<evidence type="ECO:0000256" key="1">
    <source>
        <dbReference type="SAM" id="MobiDB-lite"/>
    </source>
</evidence>
<dbReference type="Gene3D" id="2.120.10.30">
    <property type="entry name" value="TolB, C-terminal domain"/>
    <property type="match status" value="2"/>
</dbReference>
<feature type="chain" id="PRO_5046584470" description="6-bladed beta-propeller" evidence="2">
    <location>
        <begin position="18"/>
        <end position="377"/>
    </location>
</feature>
<dbReference type="PANTHER" id="PTHR24104">
    <property type="entry name" value="E3 UBIQUITIN-PROTEIN LIGASE NHLRC1-RELATED"/>
    <property type="match status" value="1"/>
</dbReference>
<dbReference type="PANTHER" id="PTHR24104:SF25">
    <property type="entry name" value="PROTEIN LIN-41"/>
    <property type="match status" value="1"/>
</dbReference>